<dbReference type="EMBL" id="VDCQ01000011">
    <property type="protein sequence ID" value="TNJ66377.1"/>
    <property type="molecule type" value="Genomic_DNA"/>
</dbReference>
<feature type="domain" description="Xylose isomerase-like TIM barrel" evidence="1">
    <location>
        <begin position="39"/>
        <end position="284"/>
    </location>
</feature>
<dbReference type="PANTHER" id="PTHR12110">
    <property type="entry name" value="HYDROXYPYRUVATE ISOMERASE"/>
    <property type="match status" value="1"/>
</dbReference>
<comment type="caution">
    <text evidence="2">The sequence shown here is derived from an EMBL/GenBank/DDBJ whole genome shotgun (WGS) entry which is preliminary data.</text>
</comment>
<keyword evidence="3" id="KW-1185">Reference proteome</keyword>
<dbReference type="SUPFAM" id="SSF51658">
    <property type="entry name" value="Xylose isomerase-like"/>
    <property type="match status" value="1"/>
</dbReference>
<dbReference type="InterPro" id="IPR036237">
    <property type="entry name" value="Xyl_isomerase-like_sf"/>
</dbReference>
<accession>A0A5C4TCZ0</accession>
<reference evidence="2 3" key="1">
    <citation type="submission" date="2019-05" db="EMBL/GenBank/DDBJ databases">
        <title>We sequenced the genome of Paenibacillus hemerocallicola KCTC 33185 for further insight into its adaptation and study the phylogeny of Paenibacillus.</title>
        <authorList>
            <person name="Narsing Rao M.P."/>
        </authorList>
    </citation>
    <scope>NUCLEOTIDE SEQUENCE [LARGE SCALE GENOMIC DNA]</scope>
    <source>
        <strain evidence="2 3">KCTC 33185</strain>
    </source>
</reference>
<evidence type="ECO:0000313" key="3">
    <source>
        <dbReference type="Proteomes" id="UP000307943"/>
    </source>
</evidence>
<evidence type="ECO:0000313" key="2">
    <source>
        <dbReference type="EMBL" id="TNJ66377.1"/>
    </source>
</evidence>
<evidence type="ECO:0000259" key="1">
    <source>
        <dbReference type="Pfam" id="PF01261"/>
    </source>
</evidence>
<protein>
    <submittedName>
        <fullName evidence="2">Sugar phosphate isomerase/epimerase</fullName>
    </submittedName>
</protein>
<dbReference type="InterPro" id="IPR013022">
    <property type="entry name" value="Xyl_isomerase-like_TIM-brl"/>
</dbReference>
<organism evidence="2 3">
    <name type="scientific">Paenibacillus hemerocallicola</name>
    <dbReference type="NCBI Taxonomy" id="1172614"/>
    <lineage>
        <taxon>Bacteria</taxon>
        <taxon>Bacillati</taxon>
        <taxon>Bacillota</taxon>
        <taxon>Bacilli</taxon>
        <taxon>Bacillales</taxon>
        <taxon>Paenibacillaceae</taxon>
        <taxon>Paenibacillus</taxon>
    </lineage>
</organism>
<proteinExistence type="predicted"/>
<dbReference type="InterPro" id="IPR050312">
    <property type="entry name" value="IolE/XylAMocC-like"/>
</dbReference>
<dbReference type="GO" id="GO:0016853">
    <property type="term" value="F:isomerase activity"/>
    <property type="evidence" value="ECO:0007669"/>
    <property type="project" value="UniProtKB-KW"/>
</dbReference>
<dbReference type="RefSeq" id="WP_139602133.1">
    <property type="nucleotide sequence ID" value="NZ_VDCQ01000011.1"/>
</dbReference>
<dbReference type="Pfam" id="PF01261">
    <property type="entry name" value="AP_endonuc_2"/>
    <property type="match status" value="1"/>
</dbReference>
<dbReference type="PANTHER" id="PTHR12110:SF21">
    <property type="entry name" value="XYLOSE ISOMERASE-LIKE TIM BARREL DOMAIN-CONTAINING PROTEIN"/>
    <property type="match status" value="1"/>
</dbReference>
<keyword evidence="2" id="KW-0413">Isomerase</keyword>
<name>A0A5C4TCZ0_9BACL</name>
<sequence>MSWKIGTRIPGQMAGQPFPDTVEWSAGLGLEVLDVGTVTDEMKRACDLHGLQIGSVDAKETRFLLSRDEAKREAAFQSLTRQIDDIAALGAKLMFMCLVPDDSTMPKRESFAIWKDAFPGLIGHAERKGVSIVIEGWPGPGPHYPTIGCTPELWRAMFEAVPSGHFGLNYDPSHLVWLGIDYMRALSEFGERVLHCHGKDTVLLAEERYESGILSPAFGVKYSHSGGFWRYAIPGRGEVSWERVAEGLERAGYEGAICIELEDHDFKGSVQREREGIRQAYEHLVRYFR</sequence>
<dbReference type="AlphaFoldDB" id="A0A5C4TCZ0"/>
<dbReference type="Proteomes" id="UP000307943">
    <property type="component" value="Unassembled WGS sequence"/>
</dbReference>
<gene>
    <name evidence="2" type="ORF">FE784_10390</name>
</gene>
<dbReference type="OrthoDB" id="9779184at2"/>
<dbReference type="Gene3D" id="3.20.20.150">
    <property type="entry name" value="Divalent-metal-dependent TIM barrel enzymes"/>
    <property type="match status" value="1"/>
</dbReference>